<gene>
    <name evidence="1" type="ORF">HPB50_003757</name>
</gene>
<protein>
    <submittedName>
        <fullName evidence="1">Uncharacterized protein</fullName>
    </submittedName>
</protein>
<sequence length="507" mass="56394">MAARSPSPPAVRATTSKQFLALAGYILGREIGQGTYSKVRIGVKGDQRYAVKIIPRHLAPREYVYHFLPRELAIIPKLKHPNIVRVYDVLEIKRKVFVVMELATQGDLLLKITNEGRFSESKAFHYFEQICDAVAYLHKQNIVHRDLKCENILLSPKRQVKLADFSFARHTHNANNRKVLSRTFCGSAAYAAPEVIQNIPYRPKRYDSWSLGVILYIMVCGQLPFDDTNPFQQVRAQMSRQIKFPASYGLTKMCRNLIRHLLEPYVLYRCSVPRAMKHPWMRKERIKRKLKYMKDSKLSELEGKDSDVSSAGLRGAQSDLTMAQTGAASPGALGLRSMSASAVPQYQQYDDFGGGRRSPRRRRSSGGRGRYDDDDYGDSPGFYSKTTLASQTDEGPIGWGQPGMQYSPNPIFQEPMRHGHAVVNTRVVPPQMGGGYPGMYGNMGMMGPAGSGYMSPMVGGGGMFPMQPGMMGMAPQRRRSGGNLNINVATPRGEISVSSSSSGSYVG</sequence>
<dbReference type="EMBL" id="CM023484">
    <property type="protein sequence ID" value="KAH6932233.1"/>
    <property type="molecule type" value="Genomic_DNA"/>
</dbReference>
<reference evidence="1" key="1">
    <citation type="submission" date="2020-05" db="EMBL/GenBank/DDBJ databases">
        <title>Large-scale comparative analyses of tick genomes elucidate their genetic diversity and vector capacities.</title>
        <authorList>
            <person name="Jia N."/>
            <person name="Wang J."/>
            <person name="Shi W."/>
            <person name="Du L."/>
            <person name="Sun Y."/>
            <person name="Zhan W."/>
            <person name="Jiang J."/>
            <person name="Wang Q."/>
            <person name="Zhang B."/>
            <person name="Ji P."/>
            <person name="Sakyi L.B."/>
            <person name="Cui X."/>
            <person name="Yuan T."/>
            <person name="Jiang B."/>
            <person name="Yang W."/>
            <person name="Lam T.T.-Y."/>
            <person name="Chang Q."/>
            <person name="Ding S."/>
            <person name="Wang X."/>
            <person name="Zhu J."/>
            <person name="Ruan X."/>
            <person name="Zhao L."/>
            <person name="Wei J."/>
            <person name="Que T."/>
            <person name="Du C."/>
            <person name="Cheng J."/>
            <person name="Dai P."/>
            <person name="Han X."/>
            <person name="Huang E."/>
            <person name="Gao Y."/>
            <person name="Liu J."/>
            <person name="Shao H."/>
            <person name="Ye R."/>
            <person name="Li L."/>
            <person name="Wei W."/>
            <person name="Wang X."/>
            <person name="Wang C."/>
            <person name="Yang T."/>
            <person name="Huo Q."/>
            <person name="Li W."/>
            <person name="Guo W."/>
            <person name="Chen H."/>
            <person name="Zhou L."/>
            <person name="Ni X."/>
            <person name="Tian J."/>
            <person name="Zhou Y."/>
            <person name="Sheng Y."/>
            <person name="Liu T."/>
            <person name="Pan Y."/>
            <person name="Xia L."/>
            <person name="Li J."/>
            <person name="Zhao F."/>
            <person name="Cao W."/>
        </authorList>
    </citation>
    <scope>NUCLEOTIDE SEQUENCE</scope>
    <source>
        <strain evidence="1">Hyas-2018</strain>
    </source>
</reference>
<proteinExistence type="predicted"/>
<name>A0ACB7SBI9_HYAAI</name>
<evidence type="ECO:0000313" key="1">
    <source>
        <dbReference type="EMBL" id="KAH6932233.1"/>
    </source>
</evidence>
<keyword evidence="2" id="KW-1185">Reference proteome</keyword>
<organism evidence="1 2">
    <name type="scientific">Hyalomma asiaticum</name>
    <name type="common">Tick</name>
    <dbReference type="NCBI Taxonomy" id="266040"/>
    <lineage>
        <taxon>Eukaryota</taxon>
        <taxon>Metazoa</taxon>
        <taxon>Ecdysozoa</taxon>
        <taxon>Arthropoda</taxon>
        <taxon>Chelicerata</taxon>
        <taxon>Arachnida</taxon>
        <taxon>Acari</taxon>
        <taxon>Parasitiformes</taxon>
        <taxon>Ixodida</taxon>
        <taxon>Ixodoidea</taxon>
        <taxon>Ixodidae</taxon>
        <taxon>Hyalomminae</taxon>
        <taxon>Hyalomma</taxon>
    </lineage>
</organism>
<evidence type="ECO:0000313" key="2">
    <source>
        <dbReference type="Proteomes" id="UP000821845"/>
    </source>
</evidence>
<comment type="caution">
    <text evidence="1">The sequence shown here is derived from an EMBL/GenBank/DDBJ whole genome shotgun (WGS) entry which is preliminary data.</text>
</comment>
<dbReference type="Proteomes" id="UP000821845">
    <property type="component" value="Chromosome 4"/>
</dbReference>
<accession>A0ACB7SBI9</accession>